<accession>A0A1A7BIS9</accession>
<dbReference type="InterPro" id="IPR000873">
    <property type="entry name" value="AMP-dep_synth/lig_dom"/>
</dbReference>
<reference evidence="3 4" key="1">
    <citation type="submission" date="2016-06" db="EMBL/GenBank/DDBJ databases">
        <title>Genome sequence of Porphyrobacter dokdonensis DSW-74.</title>
        <authorList>
            <person name="Kim J.F."/>
            <person name="Song J.Y."/>
        </authorList>
    </citation>
    <scope>NUCLEOTIDE SEQUENCE [LARGE SCALE GENOMIC DNA]</scope>
    <source>
        <strain evidence="3 4">DSW-74</strain>
    </source>
</reference>
<dbReference type="STRING" id="1300349.I603_1523"/>
<dbReference type="InterPro" id="IPR045851">
    <property type="entry name" value="AMP-bd_C_sf"/>
</dbReference>
<dbReference type="PROSITE" id="PS00455">
    <property type="entry name" value="AMP_BINDING"/>
    <property type="match status" value="1"/>
</dbReference>
<organism evidence="3 4">
    <name type="scientific">Erythrobacter dokdonensis DSW-74</name>
    <dbReference type="NCBI Taxonomy" id="1300349"/>
    <lineage>
        <taxon>Bacteria</taxon>
        <taxon>Pseudomonadati</taxon>
        <taxon>Pseudomonadota</taxon>
        <taxon>Alphaproteobacteria</taxon>
        <taxon>Sphingomonadales</taxon>
        <taxon>Erythrobacteraceae</taxon>
        <taxon>Erythrobacter/Porphyrobacter group</taxon>
        <taxon>Erythrobacter</taxon>
    </lineage>
</organism>
<dbReference type="Gene3D" id="3.30.300.30">
    <property type="match status" value="1"/>
</dbReference>
<dbReference type="AlphaFoldDB" id="A0A1A7BIS9"/>
<dbReference type="InterPro" id="IPR020845">
    <property type="entry name" value="AMP-binding_CS"/>
</dbReference>
<evidence type="ECO:0000259" key="2">
    <source>
        <dbReference type="Pfam" id="PF13193"/>
    </source>
</evidence>
<dbReference type="Proteomes" id="UP000092484">
    <property type="component" value="Unassembled WGS sequence"/>
</dbReference>
<gene>
    <name evidence="3" type="ORF">I603_1523</name>
</gene>
<evidence type="ECO:0000313" key="4">
    <source>
        <dbReference type="Proteomes" id="UP000092484"/>
    </source>
</evidence>
<dbReference type="Pfam" id="PF13193">
    <property type="entry name" value="AMP-binding_C"/>
    <property type="match status" value="1"/>
</dbReference>
<name>A0A1A7BIS9_9SPHN</name>
<dbReference type="Pfam" id="PF00501">
    <property type="entry name" value="AMP-binding"/>
    <property type="match status" value="1"/>
</dbReference>
<proteinExistence type="predicted"/>
<dbReference type="Gene3D" id="3.40.50.12780">
    <property type="entry name" value="N-terminal domain of ligase-like"/>
    <property type="match status" value="1"/>
</dbReference>
<dbReference type="InterPro" id="IPR025110">
    <property type="entry name" value="AMP-bd_C"/>
</dbReference>
<feature type="domain" description="AMP-binding enzyme C-terminal" evidence="2">
    <location>
        <begin position="418"/>
        <end position="496"/>
    </location>
</feature>
<dbReference type="PATRIC" id="fig|1300349.4.peg.1520"/>
<dbReference type="GO" id="GO:0016405">
    <property type="term" value="F:CoA-ligase activity"/>
    <property type="evidence" value="ECO:0007669"/>
    <property type="project" value="TreeGrafter"/>
</dbReference>
<protein>
    <submittedName>
        <fullName evidence="3">Acyl-CoA synthase</fullName>
    </submittedName>
</protein>
<feature type="domain" description="AMP-dependent synthetase/ligase" evidence="1">
    <location>
        <begin position="8"/>
        <end position="360"/>
    </location>
</feature>
<keyword evidence="4" id="KW-1185">Reference proteome</keyword>
<dbReference type="SUPFAM" id="SSF56801">
    <property type="entry name" value="Acetyl-CoA synthetase-like"/>
    <property type="match status" value="1"/>
</dbReference>
<sequence>MSMHPIAHAATRPDHPAVIMTGSGKQITYGEMEAESNRFAHLLRARGIGAGDAFAVLLENRIEYFTLIWGSQRAGTMLVPISSRLTAPEAAYIIRDSEAKLLITSTHFSDLLGTIRAECQGLDVLVMDSGDADDFASALAEQAATPIPDQSAGMVMLYSSGTTGRPKGIRPAPPEDPDPAAPVPLLGLAVMGAGMPSDGSMVYLSPAPLYHAAPIGWCSVVHRLGGTVVMMEKFDPEEALKAIETYEVTDSQWVPTHFVRFLKLDPAVRTKYDLSSHQRALHAAAPCPVPIKREMIEWWGPIINEYYAGSEMIGMTLVKSEHWLMKPGTVGVAVHGKVHVCGPDGEELAPGEDGLIFFENENLPTYHNDPDKTREAMHPKGWMTLGDIGHLDKDGFLFLTDRKSHMIISGGVNIYPQEIENLLVTHPKVMDAAVIGAPCPDLGEKVVAVVQPRDMADAGQGLEAELRDFLAPSLSKIKMPKLFDFRPDLPREANGKLYKRELRDEYAARAKEAAA</sequence>
<evidence type="ECO:0000259" key="1">
    <source>
        <dbReference type="Pfam" id="PF00501"/>
    </source>
</evidence>
<dbReference type="PANTHER" id="PTHR24096">
    <property type="entry name" value="LONG-CHAIN-FATTY-ACID--COA LIGASE"/>
    <property type="match status" value="1"/>
</dbReference>
<comment type="caution">
    <text evidence="3">The sequence shown here is derived from an EMBL/GenBank/DDBJ whole genome shotgun (WGS) entry which is preliminary data.</text>
</comment>
<dbReference type="PANTHER" id="PTHR24096:SF323">
    <property type="entry name" value="BLR3536 PROTEIN"/>
    <property type="match status" value="1"/>
</dbReference>
<dbReference type="EMBL" id="LZYB01000003">
    <property type="protein sequence ID" value="OBV11115.1"/>
    <property type="molecule type" value="Genomic_DNA"/>
</dbReference>
<evidence type="ECO:0000313" key="3">
    <source>
        <dbReference type="EMBL" id="OBV11115.1"/>
    </source>
</evidence>
<dbReference type="InterPro" id="IPR042099">
    <property type="entry name" value="ANL_N_sf"/>
</dbReference>